<evidence type="ECO:0000256" key="9">
    <source>
        <dbReference type="PIRSR" id="PIRSR500134-1"/>
    </source>
</evidence>
<proteinExistence type="inferred from homology"/>
<dbReference type="Gene3D" id="1.20.5.100">
    <property type="entry name" value="Cytochrome c1, transmembrane anchor, C-terminal"/>
    <property type="match status" value="1"/>
</dbReference>
<dbReference type="GO" id="GO:0051287">
    <property type="term" value="F:NAD binding"/>
    <property type="evidence" value="ECO:0007669"/>
    <property type="project" value="InterPro"/>
</dbReference>
<comment type="pathway">
    <text evidence="1">Nucleotide-sugar biosynthesis; UDP-alpha-D-glucuronate biosynthesis; UDP-alpha-D-glucuronate from UDP-alpha-D-glucose: step 1/1.</text>
</comment>
<dbReference type="InterPro" id="IPR036291">
    <property type="entry name" value="NAD(P)-bd_dom_sf"/>
</dbReference>
<evidence type="ECO:0000256" key="3">
    <source>
        <dbReference type="ARBA" id="ARBA00012954"/>
    </source>
</evidence>
<evidence type="ECO:0000256" key="7">
    <source>
        <dbReference type="ARBA" id="ARBA00047473"/>
    </source>
</evidence>
<evidence type="ECO:0000256" key="1">
    <source>
        <dbReference type="ARBA" id="ARBA00004701"/>
    </source>
</evidence>
<dbReference type="Pfam" id="PF03721">
    <property type="entry name" value="UDPG_MGDP_dh_N"/>
    <property type="match status" value="1"/>
</dbReference>
<dbReference type="GO" id="GO:0003979">
    <property type="term" value="F:UDP-glucose 6-dehydrogenase activity"/>
    <property type="evidence" value="ECO:0007669"/>
    <property type="project" value="UniProtKB-EC"/>
</dbReference>
<dbReference type="Proteomes" id="UP000070560">
    <property type="component" value="Chromosome"/>
</dbReference>
<evidence type="ECO:0000256" key="10">
    <source>
        <dbReference type="PIRSR" id="PIRSR500134-2"/>
    </source>
</evidence>
<sequence>MNISVIGLGKLGLCTAACFAARGHRVIGLDKNKYIVDKLQAKQCPIDENDLKQLLDKAWQNLTTTTDTENAIFNSEITLIIVPTPSGPDGRFSNKYIEDVLYAIAPVLKKKNEFHVVDVVSTVMPGSCDKCFKPLLENISGKVCGRDFGLVYNPEFVALGSVIKDFLDPDMVLIGTSDEHSSALVRDLYVTTCNNSPHIVIMSLINAEITKLSLNCFVTMKISFANELASICEKVPGADIDVITDTLGLDTRIGKKYLRGGLGFGGPCFPRDNMAFQAFAKEAGSEARLGAQVVAINNSVVERLFNIIVKKTNKNQRIALLGLSYKPGTHIVEESQSIRLAKRLVNAGYLVAVHDPEALSNARDVLGEVVTYHDDPYLCVQGAGAIVLLTNWMIYKHLDWRRIGNLTRDGALLLDSWRVLKGVKLGNFRYIGLGVGLDRITEGNPYEQ</sequence>
<evidence type="ECO:0000313" key="13">
    <source>
        <dbReference type="EMBL" id="AMM40506.1"/>
    </source>
</evidence>
<evidence type="ECO:0000313" key="14">
    <source>
        <dbReference type="Proteomes" id="UP000070560"/>
    </source>
</evidence>
<evidence type="ECO:0000256" key="2">
    <source>
        <dbReference type="ARBA" id="ARBA00006601"/>
    </source>
</evidence>
<dbReference type="PANTHER" id="PTHR43750:SF3">
    <property type="entry name" value="UDP-GLUCOSE 6-DEHYDROGENASE TUAD"/>
    <property type="match status" value="1"/>
</dbReference>
<feature type="binding site" evidence="11">
    <location>
        <position position="122"/>
    </location>
    <ligand>
        <name>NAD(+)</name>
        <dbReference type="ChEBI" id="CHEBI:57540"/>
    </ligand>
</feature>
<dbReference type="InterPro" id="IPR036220">
    <property type="entry name" value="UDP-Glc/GDP-Man_DH_C_sf"/>
</dbReference>
<dbReference type="SUPFAM" id="SSF52413">
    <property type="entry name" value="UDP-glucose/GDP-mannose dehydrogenase C-terminal domain"/>
    <property type="match status" value="1"/>
</dbReference>
<dbReference type="Pfam" id="PF00984">
    <property type="entry name" value="UDPG_MGDP_dh"/>
    <property type="match status" value="1"/>
</dbReference>
<feature type="binding site" evidence="10">
    <location>
        <position position="265"/>
    </location>
    <ligand>
        <name>substrate</name>
    </ligand>
</feature>
<feature type="binding site" evidence="11">
    <location>
        <position position="84"/>
    </location>
    <ligand>
        <name>NAD(+)</name>
        <dbReference type="ChEBI" id="CHEBI:57540"/>
    </ligand>
</feature>
<dbReference type="Pfam" id="PF03720">
    <property type="entry name" value="UDPG_MGDP_dh_C"/>
    <property type="match status" value="1"/>
</dbReference>
<dbReference type="InterPro" id="IPR001732">
    <property type="entry name" value="UDP-Glc/GDP-Man_DH_N"/>
</dbReference>
<dbReference type="InterPro" id="IPR017476">
    <property type="entry name" value="UDP-Glc/GDP-Man"/>
</dbReference>
<dbReference type="SMART" id="SM00984">
    <property type="entry name" value="UDPG_MGDP_dh_C"/>
    <property type="match status" value="1"/>
</dbReference>
<keyword evidence="14" id="KW-1185">Reference proteome</keyword>
<evidence type="ECO:0000256" key="11">
    <source>
        <dbReference type="PIRSR" id="PIRSR500134-3"/>
    </source>
</evidence>
<dbReference type="KEGG" id="daw:HS1_000701"/>
<dbReference type="GO" id="GO:0006065">
    <property type="term" value="P:UDP-glucuronate biosynthetic process"/>
    <property type="evidence" value="ECO:0007669"/>
    <property type="project" value="UniProtKB-UniPathway"/>
</dbReference>
<feature type="active site" description="Nucleophile" evidence="9">
    <location>
        <position position="268"/>
    </location>
</feature>
<dbReference type="PIRSF" id="PIRSF000124">
    <property type="entry name" value="UDPglc_GDPman_dh"/>
    <property type="match status" value="1"/>
</dbReference>
<dbReference type="InterPro" id="IPR008927">
    <property type="entry name" value="6-PGluconate_DH-like_C_sf"/>
</dbReference>
<keyword evidence="6 8" id="KW-0520">NAD</keyword>
<protein>
    <recommendedName>
        <fullName evidence="4 8">UDP-glucose 6-dehydrogenase</fullName>
        <ecNumber evidence="3 8">1.1.1.22</ecNumber>
    </recommendedName>
</protein>
<feature type="domain" description="UDP-glucose/GDP-mannose dehydrogenase C-terminal" evidence="12">
    <location>
        <begin position="319"/>
        <end position="422"/>
    </location>
</feature>
<dbReference type="InterPro" id="IPR014027">
    <property type="entry name" value="UDP-Glc/GDP-Man_DH_C"/>
</dbReference>
<dbReference type="PANTHER" id="PTHR43750">
    <property type="entry name" value="UDP-GLUCOSE 6-DEHYDROGENASE TUAD"/>
    <property type="match status" value="1"/>
</dbReference>
<dbReference type="SUPFAM" id="SSF48179">
    <property type="entry name" value="6-phosphogluconate dehydrogenase C-terminal domain-like"/>
    <property type="match status" value="1"/>
</dbReference>
<evidence type="ECO:0000256" key="4">
    <source>
        <dbReference type="ARBA" id="ARBA00015132"/>
    </source>
</evidence>
<dbReference type="SUPFAM" id="SSF51735">
    <property type="entry name" value="NAD(P)-binding Rossmann-fold domains"/>
    <property type="match status" value="1"/>
</dbReference>
<dbReference type="Gene3D" id="3.40.50.720">
    <property type="entry name" value="NAD(P)-binding Rossmann-like Domain"/>
    <property type="match status" value="2"/>
</dbReference>
<evidence type="ECO:0000256" key="5">
    <source>
        <dbReference type="ARBA" id="ARBA00023002"/>
    </source>
</evidence>
<dbReference type="InterPro" id="IPR028357">
    <property type="entry name" value="UDPglc_DH_bac"/>
</dbReference>
<dbReference type="InterPro" id="IPR014026">
    <property type="entry name" value="UDP-Glc/GDP-Man_DH_dimer"/>
</dbReference>
<dbReference type="AlphaFoldDB" id="A0A7U4QJI8"/>
<evidence type="ECO:0000259" key="12">
    <source>
        <dbReference type="SMART" id="SM00984"/>
    </source>
</evidence>
<dbReference type="EC" id="1.1.1.22" evidence="3 8"/>
<gene>
    <name evidence="13" type="ORF">HS1_000701</name>
</gene>
<comment type="similarity">
    <text evidence="2 8">Belongs to the UDP-glucose/GDP-mannose dehydrogenase family.</text>
</comment>
<keyword evidence="5 8" id="KW-0560">Oxidoreductase</keyword>
<evidence type="ECO:0000256" key="8">
    <source>
        <dbReference type="PIRNR" id="PIRNR000124"/>
    </source>
</evidence>
<dbReference type="RefSeq" id="WP_066060986.1">
    <property type="nucleotide sequence ID" value="NZ_CP013015.1"/>
</dbReference>
<feature type="binding site" evidence="10">
    <location>
        <begin position="257"/>
        <end position="261"/>
    </location>
    <ligand>
        <name>substrate</name>
    </ligand>
</feature>
<reference evidence="13 14" key="1">
    <citation type="submission" date="2015-10" db="EMBL/GenBank/DDBJ databases">
        <title>Candidatus Desulfofervidus auxilii, a hydrogenotrophic sulfate-reducing bacterium involved in the thermophilic anaerobic oxidation of methane.</title>
        <authorList>
            <person name="Krukenberg V."/>
            <person name="Richter M."/>
            <person name="Wegener G."/>
        </authorList>
    </citation>
    <scope>NUCLEOTIDE SEQUENCE [LARGE SCALE GENOMIC DNA]</scope>
    <source>
        <strain evidence="13 14">HS1</strain>
    </source>
</reference>
<evidence type="ECO:0000256" key="6">
    <source>
        <dbReference type="ARBA" id="ARBA00023027"/>
    </source>
</evidence>
<comment type="catalytic activity">
    <reaction evidence="7 8">
        <text>UDP-alpha-D-glucose + 2 NAD(+) + H2O = UDP-alpha-D-glucuronate + 2 NADH + 3 H(+)</text>
        <dbReference type="Rhea" id="RHEA:23596"/>
        <dbReference type="ChEBI" id="CHEBI:15377"/>
        <dbReference type="ChEBI" id="CHEBI:15378"/>
        <dbReference type="ChEBI" id="CHEBI:57540"/>
        <dbReference type="ChEBI" id="CHEBI:57945"/>
        <dbReference type="ChEBI" id="CHEBI:58052"/>
        <dbReference type="ChEBI" id="CHEBI:58885"/>
        <dbReference type="EC" id="1.1.1.22"/>
    </reaction>
</comment>
<organism evidence="13 14">
    <name type="scientific">Desulfofervidus auxilii</name>
    <dbReference type="NCBI Taxonomy" id="1621989"/>
    <lineage>
        <taxon>Bacteria</taxon>
        <taxon>Pseudomonadati</taxon>
        <taxon>Thermodesulfobacteriota</taxon>
        <taxon>Candidatus Desulfofervidia</taxon>
        <taxon>Candidatus Desulfofervidales</taxon>
        <taxon>Candidatus Desulfofervidaceae</taxon>
        <taxon>Candidatus Desulfofervidus</taxon>
    </lineage>
</organism>
<dbReference type="PIRSF" id="PIRSF500134">
    <property type="entry name" value="UDPglc_DH_bac"/>
    <property type="match status" value="1"/>
</dbReference>
<dbReference type="UniPathway" id="UPA00038">
    <property type="reaction ID" value="UER00491"/>
</dbReference>
<dbReference type="GO" id="GO:0000271">
    <property type="term" value="P:polysaccharide biosynthetic process"/>
    <property type="evidence" value="ECO:0007669"/>
    <property type="project" value="InterPro"/>
</dbReference>
<dbReference type="EMBL" id="CP013015">
    <property type="protein sequence ID" value="AMM40506.1"/>
    <property type="molecule type" value="Genomic_DNA"/>
</dbReference>
<accession>A0A7U4QJI8</accession>
<feature type="binding site" evidence="10">
    <location>
        <position position="211"/>
    </location>
    <ligand>
        <name>substrate</name>
    </ligand>
</feature>
<dbReference type="NCBIfam" id="TIGR03026">
    <property type="entry name" value="NDP-sugDHase"/>
    <property type="match status" value="1"/>
</dbReference>
<dbReference type="OrthoDB" id="9803238at2"/>
<feature type="binding site" evidence="10">
    <location>
        <position position="326"/>
    </location>
    <ligand>
        <name>substrate</name>
    </ligand>
</feature>
<feature type="binding site" evidence="11">
    <location>
        <position position="30"/>
    </location>
    <ligand>
        <name>NAD(+)</name>
        <dbReference type="ChEBI" id="CHEBI:57540"/>
    </ligand>
</feature>
<name>A0A7U4QJI8_DESA2</name>